<evidence type="ECO:0000313" key="2">
    <source>
        <dbReference type="Proteomes" id="UP001152795"/>
    </source>
</evidence>
<dbReference type="AlphaFoldDB" id="A0A6S7HDT5"/>
<name>A0A6S7HDT5_PARCT</name>
<reference evidence="1" key="1">
    <citation type="submission" date="2020-04" db="EMBL/GenBank/DDBJ databases">
        <authorList>
            <person name="Alioto T."/>
            <person name="Alioto T."/>
            <person name="Gomez Garrido J."/>
        </authorList>
    </citation>
    <scope>NUCLEOTIDE SEQUENCE</scope>
    <source>
        <strain evidence="1">A484AB</strain>
    </source>
</reference>
<organism evidence="1 2">
    <name type="scientific">Paramuricea clavata</name>
    <name type="common">Red gorgonian</name>
    <name type="synonym">Violescent sea-whip</name>
    <dbReference type="NCBI Taxonomy" id="317549"/>
    <lineage>
        <taxon>Eukaryota</taxon>
        <taxon>Metazoa</taxon>
        <taxon>Cnidaria</taxon>
        <taxon>Anthozoa</taxon>
        <taxon>Octocorallia</taxon>
        <taxon>Malacalcyonacea</taxon>
        <taxon>Plexauridae</taxon>
        <taxon>Paramuricea</taxon>
    </lineage>
</organism>
<sequence>ANVATDIGHKFLLQAIDDQIPAGDCDQIFIAVFPMIAKNAYKEAVTQNCSVISHI</sequence>
<comment type="caution">
    <text evidence="1">The sequence shown here is derived from an EMBL/GenBank/DDBJ whole genome shotgun (WGS) entry which is preliminary data.</text>
</comment>
<keyword evidence="2" id="KW-1185">Reference proteome</keyword>
<gene>
    <name evidence="1" type="ORF">PACLA_8A075230</name>
</gene>
<protein>
    <submittedName>
        <fullName evidence="1">Uncharacterized protein</fullName>
    </submittedName>
</protein>
<proteinExistence type="predicted"/>
<dbReference type="EMBL" id="CACRXK020004374">
    <property type="protein sequence ID" value="CAB4002496.1"/>
    <property type="molecule type" value="Genomic_DNA"/>
</dbReference>
<accession>A0A6S7HDT5</accession>
<evidence type="ECO:0000313" key="1">
    <source>
        <dbReference type="EMBL" id="CAB4002496.1"/>
    </source>
</evidence>
<dbReference type="Proteomes" id="UP001152795">
    <property type="component" value="Unassembled WGS sequence"/>
</dbReference>
<feature type="non-terminal residue" evidence="1">
    <location>
        <position position="1"/>
    </location>
</feature>